<reference evidence="2 3" key="1">
    <citation type="submission" date="2019-12" db="EMBL/GenBank/DDBJ databases">
        <title>Sporaefaciens musculi gen. nov., sp. nov., a novel bacterium isolated from the caecum of an obese mouse.</title>
        <authorList>
            <person name="Rasmussen T.S."/>
            <person name="Streidl T."/>
            <person name="Hitch T.C.A."/>
            <person name="Wortmann E."/>
            <person name="Deptula P."/>
            <person name="Hansen M."/>
            <person name="Nielsen D.S."/>
            <person name="Clavel T."/>
            <person name="Vogensen F.K."/>
        </authorList>
    </citation>
    <scope>NUCLEOTIDE SEQUENCE [LARGE SCALE GENOMIC DNA]</scope>
    <source>
        <strain evidence="2 3">WCA-9-b2</strain>
    </source>
</reference>
<evidence type="ECO:0000256" key="1">
    <source>
        <dbReference type="SAM" id="Coils"/>
    </source>
</evidence>
<feature type="coiled-coil region" evidence="1">
    <location>
        <begin position="55"/>
        <end position="82"/>
    </location>
</feature>
<sequence>MAARRRSKETVRTELERTRTRLDLYLAREQEMLSKDGVQLYTIGSRNLQRYQTPLTAIQDEIERLRKRISELEAELAGQSARRAVGVVPRDW</sequence>
<proteinExistence type="predicted"/>
<dbReference type="RefSeq" id="WP_159751773.1">
    <property type="nucleotide sequence ID" value="NZ_WUQX01000001.1"/>
</dbReference>
<comment type="caution">
    <text evidence="2">The sequence shown here is derived from an EMBL/GenBank/DDBJ whole genome shotgun (WGS) entry which is preliminary data.</text>
</comment>
<dbReference type="AlphaFoldDB" id="A0A7X3SJJ4"/>
<evidence type="ECO:0000313" key="3">
    <source>
        <dbReference type="Proteomes" id="UP000460412"/>
    </source>
</evidence>
<keyword evidence="1" id="KW-0175">Coiled coil</keyword>
<dbReference type="Proteomes" id="UP000460412">
    <property type="component" value="Unassembled WGS sequence"/>
</dbReference>
<dbReference type="EMBL" id="WUQX01000001">
    <property type="protein sequence ID" value="MXP76708.1"/>
    <property type="molecule type" value="Genomic_DNA"/>
</dbReference>
<accession>A0A7X3SJJ4</accession>
<organism evidence="2 3">
    <name type="scientific">Sporofaciens musculi</name>
    <dbReference type="NCBI Taxonomy" id="2681861"/>
    <lineage>
        <taxon>Bacteria</taxon>
        <taxon>Bacillati</taxon>
        <taxon>Bacillota</taxon>
        <taxon>Clostridia</taxon>
        <taxon>Lachnospirales</taxon>
        <taxon>Lachnospiraceae</taxon>
        <taxon>Sporofaciens</taxon>
    </lineage>
</organism>
<gene>
    <name evidence="2" type="ORF">GN277_15355</name>
</gene>
<keyword evidence="3" id="KW-1185">Reference proteome</keyword>
<evidence type="ECO:0000313" key="2">
    <source>
        <dbReference type="EMBL" id="MXP76708.1"/>
    </source>
</evidence>
<name>A0A7X3SJJ4_9FIRM</name>
<protein>
    <submittedName>
        <fullName evidence="2">Uncharacterized protein</fullName>
    </submittedName>
</protein>